<protein>
    <recommendedName>
        <fullName evidence="2">GH16 domain-containing protein</fullName>
    </recommendedName>
</protein>
<comment type="caution">
    <text evidence="1">The sequence shown here is derived from an EMBL/GenBank/DDBJ whole genome shotgun (WGS) entry which is preliminary data.</text>
</comment>
<dbReference type="EMBL" id="LAZR01004810">
    <property type="protein sequence ID" value="KKN05398.1"/>
    <property type="molecule type" value="Genomic_DNA"/>
</dbReference>
<organism evidence="1">
    <name type="scientific">marine sediment metagenome</name>
    <dbReference type="NCBI Taxonomy" id="412755"/>
    <lineage>
        <taxon>unclassified sequences</taxon>
        <taxon>metagenomes</taxon>
        <taxon>ecological metagenomes</taxon>
    </lineage>
</organism>
<evidence type="ECO:0000313" key="1">
    <source>
        <dbReference type="EMBL" id="KKN05398.1"/>
    </source>
</evidence>
<reference evidence="1" key="1">
    <citation type="journal article" date="2015" name="Nature">
        <title>Complex archaea that bridge the gap between prokaryotes and eukaryotes.</title>
        <authorList>
            <person name="Spang A."/>
            <person name="Saw J.H."/>
            <person name="Jorgensen S.L."/>
            <person name="Zaremba-Niedzwiedzka K."/>
            <person name="Martijn J."/>
            <person name="Lind A.E."/>
            <person name="van Eijk R."/>
            <person name="Schleper C."/>
            <person name="Guy L."/>
            <person name="Ettema T.J."/>
        </authorList>
    </citation>
    <scope>NUCLEOTIDE SEQUENCE</scope>
</reference>
<dbReference type="AlphaFoldDB" id="A0A0F9QJC5"/>
<accession>A0A0F9QJC5</accession>
<gene>
    <name evidence="1" type="ORF">LCGC14_1087680</name>
</gene>
<evidence type="ECO:0008006" key="2">
    <source>
        <dbReference type="Google" id="ProtNLM"/>
    </source>
</evidence>
<proteinExistence type="predicted"/>
<name>A0A0F9QJC5_9ZZZZ</name>
<sequence>MSWTCTKGQNGAIITYDAAYLNTKRWLDAVGETVVKYKLEPGKAGGVDNATFVPNALTSTVTGTSPVTVSELVGESLLLTTGGTEYNGINLQSKNVAFKCEANKPMYFGIKCIADQATLSDLLFGLCVLKTDLLKVSAAHGILATNVEGIFFFKATAATVLTFKTYKDGSQTNTATYGTAHGVIAAVYEFYWDGSKLYGYIDNSLVGVFSSDLPDTELTPSINIRAGSGAARTLIVHWMRAFEIR</sequence>